<reference evidence="1 2" key="1">
    <citation type="submission" date="2018-06" db="EMBL/GenBank/DDBJ databases">
        <title>OYT1 Genome Sequencing.</title>
        <authorList>
            <person name="Kato S."/>
            <person name="Itoh T."/>
            <person name="Ohkuma M."/>
        </authorList>
    </citation>
    <scope>NUCLEOTIDE SEQUENCE [LARGE SCALE GENOMIC DNA]</scope>
    <source>
        <strain evidence="1 2">OYT1</strain>
    </source>
</reference>
<proteinExistence type="predicted"/>
<accession>A0A2Z6GBF9</accession>
<dbReference type="RefSeq" id="WP_062627066.1">
    <property type="nucleotide sequence ID" value="NZ_AP018738.1"/>
</dbReference>
<evidence type="ECO:0000313" key="1">
    <source>
        <dbReference type="EMBL" id="BBE50796.1"/>
    </source>
</evidence>
<protein>
    <recommendedName>
        <fullName evidence="3">Glycine hydroxymethyltransferase</fullName>
    </recommendedName>
</protein>
<sequence>MKIFNPRHFLRHISMPTLHEFTEAHVLNSRLNIDWEQPPETLPTQLADAVEALDASLPNSDLPAAEREAIGHDIHIWYDDLRRAHMMSNGLAIKEFQVACNGDAEVEAAFASRDEREKALWMMAFRDKAFRDAELHIAFQAKTNGKYWKKHRIQPGLDPTRDRAKLEAFCHEVAKLYKKVGAGDGTHIEISERAADGSIQLAIYVEGPVTAIAHFSENHFKRITTRIALETALVYHPDSGFVETIVKGGAANHTAVLQLFGKHVVEKEIAPEAIEKARFKLNALRDGMLEPFDDWSVHGVEKVRLRRARFSPNGSTGISFEVEAPPAKDQDDAIKLALENLKIQHTFEAEYNLIRACLMVYPLTSADQKTTHFSFDVSSTGSSTIKNLSAHNQQIANIVLQALNVIEADEVPA</sequence>
<evidence type="ECO:0000313" key="2">
    <source>
        <dbReference type="Proteomes" id="UP000033070"/>
    </source>
</evidence>
<dbReference type="OrthoDB" id="9148310at2"/>
<dbReference type="EMBL" id="AP018738">
    <property type="protein sequence ID" value="BBE50796.1"/>
    <property type="molecule type" value="Genomic_DNA"/>
</dbReference>
<gene>
    <name evidence="1" type="ORF">OYT1_ch1239</name>
</gene>
<name>A0A2Z6GBF9_9PROT</name>
<evidence type="ECO:0008006" key="3">
    <source>
        <dbReference type="Google" id="ProtNLM"/>
    </source>
</evidence>
<dbReference type="KEGG" id="fam:OYT1_ch1239"/>
<keyword evidence="2" id="KW-1185">Reference proteome</keyword>
<dbReference type="Proteomes" id="UP000033070">
    <property type="component" value="Chromosome"/>
</dbReference>
<dbReference type="AlphaFoldDB" id="A0A2Z6GBF9"/>
<dbReference type="STRING" id="1188319.OYT1_01899"/>
<organism evidence="1 2">
    <name type="scientific">Ferriphaselus amnicola</name>
    <dbReference type="NCBI Taxonomy" id="1188319"/>
    <lineage>
        <taxon>Bacteria</taxon>
        <taxon>Pseudomonadati</taxon>
        <taxon>Pseudomonadota</taxon>
        <taxon>Betaproteobacteria</taxon>
        <taxon>Nitrosomonadales</taxon>
        <taxon>Gallionellaceae</taxon>
        <taxon>Ferriphaselus</taxon>
    </lineage>
</organism>